<name>A0A1I4IR34_9HYPH</name>
<feature type="domain" description="Integron cassette protein VCH-CASS1 chain" evidence="1">
    <location>
        <begin position="14"/>
        <end position="92"/>
    </location>
</feature>
<evidence type="ECO:0000259" key="1">
    <source>
        <dbReference type="Pfam" id="PF18315"/>
    </source>
</evidence>
<keyword evidence="3" id="KW-1185">Reference proteome</keyword>
<dbReference type="Proteomes" id="UP000199048">
    <property type="component" value="Unassembled WGS sequence"/>
</dbReference>
<dbReference type="Pfam" id="PF18315">
    <property type="entry name" value="VCH_CASS14"/>
    <property type="match status" value="1"/>
</dbReference>
<dbReference type="EMBL" id="FOTK01000006">
    <property type="protein sequence ID" value="SFL56301.1"/>
    <property type="molecule type" value="Genomic_DNA"/>
</dbReference>
<proteinExistence type="predicted"/>
<organism evidence="2 3">
    <name type="scientific">Methylobacterium pseudosasicola</name>
    <dbReference type="NCBI Taxonomy" id="582667"/>
    <lineage>
        <taxon>Bacteria</taxon>
        <taxon>Pseudomonadati</taxon>
        <taxon>Pseudomonadota</taxon>
        <taxon>Alphaproteobacteria</taxon>
        <taxon>Hyphomicrobiales</taxon>
        <taxon>Methylobacteriaceae</taxon>
        <taxon>Methylobacterium</taxon>
    </lineage>
</organism>
<gene>
    <name evidence="2" type="ORF">SAMN05192568_1006258</name>
</gene>
<evidence type="ECO:0000313" key="3">
    <source>
        <dbReference type="Proteomes" id="UP000199048"/>
    </source>
</evidence>
<dbReference type="OrthoDB" id="7995451at2"/>
<dbReference type="RefSeq" id="WP_092039102.1">
    <property type="nucleotide sequence ID" value="NZ_FOTK01000006.1"/>
</dbReference>
<dbReference type="InterPro" id="IPR040614">
    <property type="entry name" value="VCH_CASS14"/>
</dbReference>
<dbReference type="AlphaFoldDB" id="A0A1I4IR34"/>
<sequence length="120" mass="13157">MSVLTSDGATLRAFADSVLRAAEENAEEVVPVILAVTGGILTEAEPGSIALQEEDDGPGLLWATFAGRRMVFRYNRMTAMVELRDGRSDGNPDRLFGRRALPMDIVNFFGALRAERRTEL</sequence>
<evidence type="ECO:0000313" key="2">
    <source>
        <dbReference type="EMBL" id="SFL56301.1"/>
    </source>
</evidence>
<protein>
    <recommendedName>
        <fullName evidence="1">Integron cassette protein VCH-CASS1 chain domain-containing protein</fullName>
    </recommendedName>
</protein>
<reference evidence="3" key="1">
    <citation type="submission" date="2016-10" db="EMBL/GenBank/DDBJ databases">
        <authorList>
            <person name="Varghese N."/>
            <person name="Submissions S."/>
        </authorList>
    </citation>
    <scope>NUCLEOTIDE SEQUENCE [LARGE SCALE GENOMIC DNA]</scope>
    <source>
        <strain evidence="3">BL36</strain>
    </source>
</reference>
<accession>A0A1I4IR34</accession>
<dbReference type="Gene3D" id="3.30.920.70">
    <property type="match status" value="1"/>
</dbReference>